<gene>
    <name evidence="3" type="ORF">CJN711_LOCUS27658</name>
    <name evidence="2" type="ORF">KQP761_LOCUS10883</name>
</gene>
<feature type="non-terminal residue" evidence="3">
    <location>
        <position position="1"/>
    </location>
</feature>
<evidence type="ECO:0000313" key="3">
    <source>
        <dbReference type="EMBL" id="CAF1508400.1"/>
    </source>
</evidence>
<sequence length="247" mass="29379">FFKYQLVGTWGAVFFPEHWRAFLEWITTIKIENIEEGCTPGGLLSTQWWVSRHLAGRMWTHWFIRFVYERGWYSLYTNFPNREALIVCYRESGLNFNVTRGPMNPIVEHLQSNVHLNFTKHLPVFDYHFSLIDQPALLSIRHNLWHRHYFINQCRIIEENHKVAPKLIKPKSNTPTHIKGVENKTRIIRSIHNPLLEEVTLPPSSDCFKWFLLFELIFVFPVVLLIVLGACVINRKKHTSRRKPFSR</sequence>
<evidence type="ECO:0000313" key="2">
    <source>
        <dbReference type="EMBL" id="CAF1427581.1"/>
    </source>
</evidence>
<evidence type="ECO:0000256" key="1">
    <source>
        <dbReference type="SAM" id="Phobius"/>
    </source>
</evidence>
<dbReference type="EMBL" id="CAJNOW010004703">
    <property type="protein sequence ID" value="CAF1427581.1"/>
    <property type="molecule type" value="Genomic_DNA"/>
</dbReference>
<protein>
    <submittedName>
        <fullName evidence="3">Uncharacterized protein</fullName>
    </submittedName>
</protein>
<keyword evidence="1" id="KW-0472">Membrane</keyword>
<dbReference type="PANTHER" id="PTHR33604">
    <property type="entry name" value="OSJNBA0004B13.7 PROTEIN"/>
    <property type="match status" value="1"/>
</dbReference>
<dbReference type="PANTHER" id="PTHR33604:SF3">
    <property type="entry name" value="OSJNBA0004B13.7 PROTEIN"/>
    <property type="match status" value="1"/>
</dbReference>
<dbReference type="EMBL" id="CAJNOV010013090">
    <property type="protein sequence ID" value="CAF1508400.1"/>
    <property type="molecule type" value="Genomic_DNA"/>
</dbReference>
<organism evidence="3 4">
    <name type="scientific">Rotaria magnacalcarata</name>
    <dbReference type="NCBI Taxonomy" id="392030"/>
    <lineage>
        <taxon>Eukaryota</taxon>
        <taxon>Metazoa</taxon>
        <taxon>Spiralia</taxon>
        <taxon>Gnathifera</taxon>
        <taxon>Rotifera</taxon>
        <taxon>Eurotatoria</taxon>
        <taxon>Bdelloidea</taxon>
        <taxon>Philodinida</taxon>
        <taxon>Philodinidae</taxon>
        <taxon>Rotaria</taxon>
    </lineage>
</organism>
<dbReference type="Proteomes" id="UP000663834">
    <property type="component" value="Unassembled WGS sequence"/>
</dbReference>
<reference evidence="3" key="1">
    <citation type="submission" date="2021-02" db="EMBL/GenBank/DDBJ databases">
        <authorList>
            <person name="Nowell W R."/>
        </authorList>
    </citation>
    <scope>NUCLEOTIDE SEQUENCE</scope>
</reference>
<proteinExistence type="predicted"/>
<comment type="caution">
    <text evidence="3">The sequence shown here is derived from an EMBL/GenBank/DDBJ whole genome shotgun (WGS) entry which is preliminary data.</text>
</comment>
<keyword evidence="1" id="KW-1133">Transmembrane helix</keyword>
<dbReference type="Proteomes" id="UP000663855">
    <property type="component" value="Unassembled WGS sequence"/>
</dbReference>
<feature type="transmembrane region" description="Helical" evidence="1">
    <location>
        <begin position="210"/>
        <end position="233"/>
    </location>
</feature>
<keyword evidence="1" id="KW-0812">Transmembrane</keyword>
<dbReference type="OrthoDB" id="2020070at2759"/>
<accession>A0A815TP61</accession>
<evidence type="ECO:0000313" key="4">
    <source>
        <dbReference type="Proteomes" id="UP000663855"/>
    </source>
</evidence>
<name>A0A815TP61_9BILA</name>
<dbReference type="AlphaFoldDB" id="A0A815TP61"/>